<feature type="region of interest" description="Disordered" evidence="1">
    <location>
        <begin position="111"/>
        <end position="183"/>
    </location>
</feature>
<dbReference type="EMBL" id="OZ035828">
    <property type="protein sequence ID" value="CAL1609461.1"/>
    <property type="molecule type" value="Genomic_DNA"/>
</dbReference>
<protein>
    <submittedName>
        <fullName evidence="2">Uncharacterized protein</fullName>
    </submittedName>
</protein>
<evidence type="ECO:0000313" key="2">
    <source>
        <dbReference type="EMBL" id="CAL1609461.1"/>
    </source>
</evidence>
<evidence type="ECO:0000313" key="3">
    <source>
        <dbReference type="Proteomes" id="UP001497482"/>
    </source>
</evidence>
<proteinExistence type="predicted"/>
<dbReference type="Proteomes" id="UP001497482">
    <property type="component" value="Chromosome 6"/>
</dbReference>
<reference evidence="2 3" key="1">
    <citation type="submission" date="2024-04" db="EMBL/GenBank/DDBJ databases">
        <authorList>
            <person name="Waldvogel A.-M."/>
            <person name="Schoenle A."/>
        </authorList>
    </citation>
    <scope>NUCLEOTIDE SEQUENCE [LARGE SCALE GENOMIC DNA]</scope>
</reference>
<keyword evidence="3" id="KW-1185">Reference proteome</keyword>
<organism evidence="2 3">
    <name type="scientific">Knipowitschia caucasica</name>
    <name type="common">Caucasian dwarf goby</name>
    <name type="synonym">Pomatoschistus caucasicus</name>
    <dbReference type="NCBI Taxonomy" id="637954"/>
    <lineage>
        <taxon>Eukaryota</taxon>
        <taxon>Metazoa</taxon>
        <taxon>Chordata</taxon>
        <taxon>Craniata</taxon>
        <taxon>Vertebrata</taxon>
        <taxon>Euteleostomi</taxon>
        <taxon>Actinopterygii</taxon>
        <taxon>Neopterygii</taxon>
        <taxon>Teleostei</taxon>
        <taxon>Neoteleostei</taxon>
        <taxon>Acanthomorphata</taxon>
        <taxon>Gobiaria</taxon>
        <taxon>Gobiiformes</taxon>
        <taxon>Gobioidei</taxon>
        <taxon>Gobiidae</taxon>
        <taxon>Gobiinae</taxon>
        <taxon>Knipowitschia</taxon>
    </lineage>
</organism>
<evidence type="ECO:0000256" key="1">
    <source>
        <dbReference type="SAM" id="MobiDB-lite"/>
    </source>
</evidence>
<accession>A0AAV2M7V1</accession>
<feature type="compositionally biased region" description="Polar residues" evidence="1">
    <location>
        <begin position="115"/>
        <end position="124"/>
    </location>
</feature>
<dbReference type="AlphaFoldDB" id="A0AAV2M7V1"/>
<feature type="compositionally biased region" description="Basic and acidic residues" evidence="1">
    <location>
        <begin position="158"/>
        <end position="173"/>
    </location>
</feature>
<name>A0AAV2M7V1_KNICA</name>
<sequence>MTCIFPLKLPPAARIRSPSPLSQCPFFASVRIGNFPGFLYIPTHGPQFRNPVKTSLSFSSFPTSGWSAVRFLLGGVQCLEKNPPPKHALIEKSCTECTELREVQVKLPAKLGLPSHSSRGTSSCVGPKSRLQRPARSRVPQRNLSAGAEGGHANRSRSLLDHRLQRGRGEGPKAARTKGPGLHKRKYNLLGSEDLEVDQENGHKRLFKRQQRSRRSLKRVHRSSSLCHLRIQRKGSRRFYLKRTRLDHQK</sequence>
<gene>
    <name evidence="2" type="ORF">KC01_LOCUS36197</name>
</gene>